<dbReference type="EMBL" id="CAIX01000599">
    <property type="protein sequence ID" value="CCI11214.1"/>
    <property type="molecule type" value="Genomic_DNA"/>
</dbReference>
<keyword evidence="2" id="KW-1185">Reference proteome</keyword>
<reference evidence="1 2" key="1">
    <citation type="submission" date="2012-05" db="EMBL/GenBank/DDBJ databases">
        <title>Recombination and specialization in a pathogen metapopulation.</title>
        <authorList>
            <person name="Gardiner A."/>
            <person name="Kemen E."/>
            <person name="Schultz-Larsen T."/>
            <person name="MacLean D."/>
            <person name="Van Oosterhout C."/>
            <person name="Jones J.D.G."/>
        </authorList>
    </citation>
    <scope>NUCLEOTIDE SEQUENCE [LARGE SCALE GENOMIC DNA]</scope>
    <source>
        <strain evidence="1 2">Ac Nc2</strain>
    </source>
</reference>
<proteinExistence type="predicted"/>
<gene>
    <name evidence="1" type="ORF">BN9_125540</name>
</gene>
<dbReference type="OrthoDB" id="2322499at2759"/>
<accession>A0A024FX25</accession>
<dbReference type="Proteomes" id="UP000053237">
    <property type="component" value="Unassembled WGS sequence"/>
</dbReference>
<dbReference type="InterPro" id="IPR023299">
    <property type="entry name" value="ATPase_P-typ_cyto_dom_N"/>
</dbReference>
<dbReference type="GO" id="GO:0000166">
    <property type="term" value="F:nucleotide binding"/>
    <property type="evidence" value="ECO:0007669"/>
    <property type="project" value="InterPro"/>
</dbReference>
<evidence type="ECO:0000313" key="2">
    <source>
        <dbReference type="Proteomes" id="UP000053237"/>
    </source>
</evidence>
<name>A0A024FX25_9STRA</name>
<comment type="caution">
    <text evidence="1">The sequence shown here is derived from an EMBL/GenBank/DDBJ whole genome shotgun (WGS) entry which is preliminary data.</text>
</comment>
<dbReference type="AlphaFoldDB" id="A0A024FX25"/>
<dbReference type="InParanoid" id="A0A024FX25"/>
<organism evidence="1 2">
    <name type="scientific">Albugo candida</name>
    <dbReference type="NCBI Taxonomy" id="65357"/>
    <lineage>
        <taxon>Eukaryota</taxon>
        <taxon>Sar</taxon>
        <taxon>Stramenopiles</taxon>
        <taxon>Oomycota</taxon>
        <taxon>Peronosporomycetes</taxon>
        <taxon>Albuginales</taxon>
        <taxon>Albuginaceae</taxon>
        <taxon>Albugo</taxon>
    </lineage>
</organism>
<protein>
    <submittedName>
        <fullName evidence="1">Uncharacterized protein</fullName>
    </submittedName>
</protein>
<evidence type="ECO:0000313" key="1">
    <source>
        <dbReference type="EMBL" id="CCI11214.1"/>
    </source>
</evidence>
<dbReference type="SUPFAM" id="SSF81660">
    <property type="entry name" value="Metal cation-transporting ATPase, ATP-binding domain N"/>
    <property type="match status" value="1"/>
</dbReference>
<sequence>MPRASKQERHMEAMRATIETKKAVNTSSSGIANSIAIGVDLKVALENFVEEQTDTIIVRIVSACKQPSRTRDITECALFHFLGNVEFSTLTSVQMRLSISFSSQKKRTSDVVQFRITKARLHSKDTTKGLLGLCENWMQIDDSKTPSESAKKDEIEDRIIGNQKNDWTGVTIIAIEGRVRIEFLGMIRHDMMARVAVQ</sequence>
<dbReference type="Gene3D" id="3.40.1110.10">
    <property type="entry name" value="Calcium-transporting ATPase, cytoplasmic domain N"/>
    <property type="match status" value="1"/>
</dbReference>